<dbReference type="PANTHER" id="PTHR31775:SF5">
    <property type="entry name" value="REMORIN 1.4"/>
    <property type="match status" value="1"/>
</dbReference>
<dbReference type="OrthoDB" id="684343at2759"/>
<dbReference type="Pfam" id="PF03763">
    <property type="entry name" value="Remorin_C"/>
    <property type="match status" value="1"/>
</dbReference>
<evidence type="ECO:0000313" key="6">
    <source>
        <dbReference type="EMBL" id="CDP05208.1"/>
    </source>
</evidence>
<accession>A0A068UC73</accession>
<dbReference type="FunCoup" id="A0A068UC73">
    <property type="interactions" value="219"/>
</dbReference>
<dbReference type="EMBL" id="HG739099">
    <property type="protein sequence ID" value="CDP05208.1"/>
    <property type="molecule type" value="Genomic_DNA"/>
</dbReference>
<dbReference type="Proteomes" id="UP000295252">
    <property type="component" value="Chromosome IV"/>
</dbReference>
<evidence type="ECO:0008006" key="8">
    <source>
        <dbReference type="Google" id="ProtNLM"/>
    </source>
</evidence>
<feature type="region of interest" description="Disordered" evidence="3">
    <location>
        <begin position="1"/>
        <end position="79"/>
    </location>
</feature>
<feature type="domain" description="Remorin C-terminal" evidence="4">
    <location>
        <begin position="93"/>
        <end position="198"/>
    </location>
</feature>
<feature type="compositionally biased region" description="Basic and acidic residues" evidence="3">
    <location>
        <begin position="27"/>
        <end position="59"/>
    </location>
</feature>
<evidence type="ECO:0000313" key="7">
    <source>
        <dbReference type="Proteomes" id="UP000295252"/>
    </source>
</evidence>
<dbReference type="InParanoid" id="A0A068UC73"/>
<dbReference type="InterPro" id="IPR005516">
    <property type="entry name" value="Remorin_C"/>
</dbReference>
<keyword evidence="2" id="KW-0175">Coiled coil</keyword>
<dbReference type="Pfam" id="PF03766">
    <property type="entry name" value="Remorin_N"/>
    <property type="match status" value="1"/>
</dbReference>
<feature type="compositionally biased region" description="Basic and acidic residues" evidence="3">
    <location>
        <begin position="66"/>
        <end position="76"/>
    </location>
</feature>
<dbReference type="InterPro" id="IPR005518">
    <property type="entry name" value="Remorin_N"/>
</dbReference>
<feature type="domain" description="Remorin N-terminal" evidence="5">
    <location>
        <begin position="30"/>
        <end position="89"/>
    </location>
</feature>
<feature type="compositionally biased region" description="Basic and acidic residues" evidence="3">
    <location>
        <begin position="1"/>
        <end position="11"/>
    </location>
</feature>
<dbReference type="PhylomeDB" id="A0A068UC73"/>
<proteinExistence type="inferred from homology"/>
<sequence length="203" mass="22378">MAEEEAKKVEPETASSEPPPQGPKSAEALKDVAEEKPLVPVTEEKPLVPVPEEKHEDSKALAIVEKPAEPAEEKPAEGSINRDAVLARVATEKRLSLIKAWEESEKSKAENKAQKKISAIGSWENSKKASIEAELRKIEEKLEKQKAEYVEKMKNKIAALHKSAEEQKAAIEYKRGEDLLKAEEAAAKYRATGTAPKKLLGCF</sequence>
<evidence type="ECO:0000256" key="1">
    <source>
        <dbReference type="ARBA" id="ARBA00005711"/>
    </source>
</evidence>
<dbReference type="OMA" id="MAWHEAM"/>
<dbReference type="STRING" id="49390.A0A068UC73"/>
<evidence type="ECO:0000259" key="4">
    <source>
        <dbReference type="Pfam" id="PF03763"/>
    </source>
</evidence>
<keyword evidence="7" id="KW-1185">Reference proteome</keyword>
<organism evidence="6 7">
    <name type="scientific">Coffea canephora</name>
    <name type="common">Robusta coffee</name>
    <dbReference type="NCBI Taxonomy" id="49390"/>
    <lineage>
        <taxon>Eukaryota</taxon>
        <taxon>Viridiplantae</taxon>
        <taxon>Streptophyta</taxon>
        <taxon>Embryophyta</taxon>
        <taxon>Tracheophyta</taxon>
        <taxon>Spermatophyta</taxon>
        <taxon>Magnoliopsida</taxon>
        <taxon>eudicotyledons</taxon>
        <taxon>Gunneridae</taxon>
        <taxon>Pentapetalae</taxon>
        <taxon>asterids</taxon>
        <taxon>lamiids</taxon>
        <taxon>Gentianales</taxon>
        <taxon>Rubiaceae</taxon>
        <taxon>Ixoroideae</taxon>
        <taxon>Gardenieae complex</taxon>
        <taxon>Bertiereae - Coffeeae clade</taxon>
        <taxon>Coffeeae</taxon>
        <taxon>Coffea</taxon>
    </lineage>
</organism>
<reference evidence="7" key="1">
    <citation type="journal article" date="2014" name="Science">
        <title>The coffee genome provides insight into the convergent evolution of caffeine biosynthesis.</title>
        <authorList>
            <person name="Denoeud F."/>
            <person name="Carretero-Paulet L."/>
            <person name="Dereeper A."/>
            <person name="Droc G."/>
            <person name="Guyot R."/>
            <person name="Pietrella M."/>
            <person name="Zheng C."/>
            <person name="Alberti A."/>
            <person name="Anthony F."/>
            <person name="Aprea G."/>
            <person name="Aury J.M."/>
            <person name="Bento P."/>
            <person name="Bernard M."/>
            <person name="Bocs S."/>
            <person name="Campa C."/>
            <person name="Cenci A."/>
            <person name="Combes M.C."/>
            <person name="Crouzillat D."/>
            <person name="Da Silva C."/>
            <person name="Daddiego L."/>
            <person name="De Bellis F."/>
            <person name="Dussert S."/>
            <person name="Garsmeur O."/>
            <person name="Gayraud T."/>
            <person name="Guignon V."/>
            <person name="Jahn K."/>
            <person name="Jamilloux V."/>
            <person name="Joet T."/>
            <person name="Labadie K."/>
            <person name="Lan T."/>
            <person name="Leclercq J."/>
            <person name="Lepelley M."/>
            <person name="Leroy T."/>
            <person name="Li L.T."/>
            <person name="Librado P."/>
            <person name="Lopez L."/>
            <person name="Munoz A."/>
            <person name="Noel B."/>
            <person name="Pallavicini A."/>
            <person name="Perrotta G."/>
            <person name="Poncet V."/>
            <person name="Pot D."/>
            <person name="Priyono X."/>
            <person name="Rigoreau M."/>
            <person name="Rouard M."/>
            <person name="Rozas J."/>
            <person name="Tranchant-Dubreuil C."/>
            <person name="VanBuren R."/>
            <person name="Zhang Q."/>
            <person name="Andrade A.C."/>
            <person name="Argout X."/>
            <person name="Bertrand B."/>
            <person name="de Kochko A."/>
            <person name="Graziosi G."/>
            <person name="Henry R.J."/>
            <person name="Jayarama X."/>
            <person name="Ming R."/>
            <person name="Nagai C."/>
            <person name="Rounsley S."/>
            <person name="Sankoff D."/>
            <person name="Giuliano G."/>
            <person name="Albert V.A."/>
            <person name="Wincker P."/>
            <person name="Lashermes P."/>
        </authorList>
    </citation>
    <scope>NUCLEOTIDE SEQUENCE [LARGE SCALE GENOMIC DNA]</scope>
    <source>
        <strain evidence="7">cv. DH200-94</strain>
    </source>
</reference>
<evidence type="ECO:0000256" key="2">
    <source>
        <dbReference type="SAM" id="Coils"/>
    </source>
</evidence>
<dbReference type="AlphaFoldDB" id="A0A068UC73"/>
<comment type="similarity">
    <text evidence="1">Belongs to the remorin family.</text>
</comment>
<dbReference type="Gramene" id="CDP05208">
    <property type="protein sequence ID" value="CDP05208"/>
    <property type="gene ID" value="GSCOC_T00020172001"/>
</dbReference>
<feature type="coiled-coil region" evidence="2">
    <location>
        <begin position="128"/>
        <end position="170"/>
    </location>
</feature>
<name>A0A068UC73_COFCA</name>
<evidence type="ECO:0000259" key="5">
    <source>
        <dbReference type="Pfam" id="PF03766"/>
    </source>
</evidence>
<evidence type="ECO:0000256" key="3">
    <source>
        <dbReference type="SAM" id="MobiDB-lite"/>
    </source>
</evidence>
<gene>
    <name evidence="6" type="ORF">GSCOC_T00020172001</name>
</gene>
<dbReference type="PANTHER" id="PTHR31775">
    <property type="entry name" value="OS02G0117200 PROTEIN"/>
    <property type="match status" value="1"/>
</dbReference>
<protein>
    <recommendedName>
        <fullName evidence="8">Remorin C-terminal domain-containing protein</fullName>
    </recommendedName>
</protein>